<dbReference type="Pfam" id="PF00487">
    <property type="entry name" value="FA_desaturase"/>
    <property type="match status" value="1"/>
</dbReference>
<sequence>MAITDVAKYAHLTPADLEAFAADLEQIRADVEGSLGERDRAYICRTIAWQRGLDIASRLVIGLSRGKVGWVVGTTGLAIAKSIENMELAHNIGHGQWDWMHDPEIHSTTWEWDMVGPSSQWRYSHNYRHHVYTNVVGVDEDLGYGVMRVTRDEKWKAAHLTQPLRNLLMAIMFEWGIALHDLHSEKERASTAADKSATVKAFASKTARQVGKDYALFPLLSGRRWRRTLTANVTANLLRNVWAFVVISCGHFADGAEKFTAATLEGETKPAWYLRQMLGTANFDAGPVMAFMSGNLCYQIEHHIFPDLPSNRYAEISRRVKDVCATYHLPYTTGSLTRQYLQTLRTIVKLAFPDRFLTATADGAPETASEREFGQVDAAEDQIRAQRRRRPTTRRRAPLAALMASF</sequence>
<dbReference type="Proteomes" id="UP000320095">
    <property type="component" value="Unassembled WGS sequence"/>
</dbReference>
<gene>
    <name evidence="2" type="ORF">EAH80_06700</name>
</gene>
<dbReference type="GO" id="GO:0016717">
    <property type="term" value="F:oxidoreductase activity, acting on paired donors, with oxidation of a pair of donors resulting in the reduction of molecular oxygen to two molecules of water"/>
    <property type="evidence" value="ECO:0007669"/>
    <property type="project" value="TreeGrafter"/>
</dbReference>
<proteinExistence type="predicted"/>
<feature type="domain" description="Fatty acid desaturase" evidence="1">
    <location>
        <begin position="70"/>
        <end position="333"/>
    </location>
</feature>
<dbReference type="AlphaFoldDB" id="A0A502EHV1"/>
<dbReference type="PANTHER" id="PTHR19353:SF19">
    <property type="entry name" value="DELTA(5) FATTY ACID DESATURASE C-RELATED"/>
    <property type="match status" value="1"/>
</dbReference>
<dbReference type="RefSeq" id="WP_140689044.1">
    <property type="nucleotide sequence ID" value="NZ_RCZG01000002.1"/>
</dbReference>
<dbReference type="OrthoDB" id="104711at2"/>
<comment type="caution">
    <text evidence="2">The sequence shown here is derived from an EMBL/GenBank/DDBJ whole genome shotgun (WGS) entry which is preliminary data.</text>
</comment>
<evidence type="ECO:0000313" key="3">
    <source>
        <dbReference type="Proteomes" id="UP000320095"/>
    </source>
</evidence>
<dbReference type="GO" id="GO:0016020">
    <property type="term" value="C:membrane"/>
    <property type="evidence" value="ECO:0007669"/>
    <property type="project" value="TreeGrafter"/>
</dbReference>
<dbReference type="InterPro" id="IPR005804">
    <property type="entry name" value="FA_desaturase_dom"/>
</dbReference>
<dbReference type="EMBL" id="RCZG01000002">
    <property type="protein sequence ID" value="TPG36076.1"/>
    <property type="molecule type" value="Genomic_DNA"/>
</dbReference>
<protein>
    <submittedName>
        <fullName evidence="2">Fatty acid desaturase</fullName>
    </submittedName>
</protein>
<accession>A0A502EHV1</accession>
<reference evidence="2 3" key="1">
    <citation type="journal article" date="2019" name="Environ. Microbiol.">
        <title>Species interactions and distinct microbial communities in high Arctic permafrost affected cryosols are associated with the CH4 and CO2 gas fluxes.</title>
        <authorList>
            <person name="Altshuler I."/>
            <person name="Hamel J."/>
            <person name="Turney S."/>
            <person name="Magnuson E."/>
            <person name="Levesque R."/>
            <person name="Greer C."/>
            <person name="Whyte L.G."/>
        </authorList>
    </citation>
    <scope>NUCLEOTIDE SEQUENCE [LARGE SCALE GENOMIC DNA]</scope>
    <source>
        <strain evidence="2 3">S5.20</strain>
    </source>
</reference>
<name>A0A502EHV1_9MYCO</name>
<dbReference type="PANTHER" id="PTHR19353">
    <property type="entry name" value="FATTY ACID DESATURASE 2"/>
    <property type="match status" value="1"/>
</dbReference>
<evidence type="ECO:0000259" key="1">
    <source>
        <dbReference type="Pfam" id="PF00487"/>
    </source>
</evidence>
<organism evidence="2 3">
    <name type="scientific">Mycolicibacterium hodleri</name>
    <dbReference type="NCBI Taxonomy" id="49897"/>
    <lineage>
        <taxon>Bacteria</taxon>
        <taxon>Bacillati</taxon>
        <taxon>Actinomycetota</taxon>
        <taxon>Actinomycetes</taxon>
        <taxon>Mycobacteriales</taxon>
        <taxon>Mycobacteriaceae</taxon>
        <taxon>Mycolicibacterium</taxon>
    </lineage>
</organism>
<dbReference type="InterPro" id="IPR012171">
    <property type="entry name" value="Fatty_acid_desaturase"/>
</dbReference>
<dbReference type="GO" id="GO:0008610">
    <property type="term" value="P:lipid biosynthetic process"/>
    <property type="evidence" value="ECO:0007669"/>
    <property type="project" value="UniProtKB-ARBA"/>
</dbReference>
<dbReference type="CDD" id="cd03506">
    <property type="entry name" value="Delta6-FADS-like"/>
    <property type="match status" value="1"/>
</dbReference>
<evidence type="ECO:0000313" key="2">
    <source>
        <dbReference type="EMBL" id="TPG36076.1"/>
    </source>
</evidence>
<keyword evidence="3" id="KW-1185">Reference proteome</keyword>